<keyword evidence="6 10" id="KW-0479">Metal-binding</keyword>
<evidence type="ECO:0000256" key="6">
    <source>
        <dbReference type="ARBA" id="ARBA00022723"/>
    </source>
</evidence>
<evidence type="ECO:0000256" key="8">
    <source>
        <dbReference type="ARBA" id="ARBA00023014"/>
    </source>
</evidence>
<dbReference type="InterPro" id="IPR007197">
    <property type="entry name" value="rSAM"/>
</dbReference>
<dbReference type="Pfam" id="PF06969">
    <property type="entry name" value="HemN_C"/>
    <property type="match status" value="1"/>
</dbReference>
<evidence type="ECO:0000259" key="11">
    <source>
        <dbReference type="PROSITE" id="PS51918"/>
    </source>
</evidence>
<comment type="caution">
    <text evidence="12">The sequence shown here is derived from an EMBL/GenBank/DDBJ whole genome shotgun (WGS) entry which is preliminary data.</text>
</comment>
<dbReference type="CDD" id="cd01335">
    <property type="entry name" value="Radical_SAM"/>
    <property type="match status" value="1"/>
</dbReference>
<dbReference type="InterPro" id="IPR004559">
    <property type="entry name" value="HemW-like"/>
</dbReference>
<dbReference type="NCBIfam" id="TIGR00539">
    <property type="entry name" value="hemN_rel"/>
    <property type="match status" value="1"/>
</dbReference>
<dbReference type="SUPFAM" id="SSF102114">
    <property type="entry name" value="Radical SAM enzymes"/>
    <property type="match status" value="1"/>
</dbReference>
<name>A0ABW3UCE4_9GAMM</name>
<comment type="cofactor">
    <cofactor evidence="1">
        <name>[4Fe-4S] cluster</name>
        <dbReference type="ChEBI" id="CHEBI:49883"/>
    </cofactor>
</comment>
<reference evidence="13" key="1">
    <citation type="journal article" date="2019" name="Int. J. Syst. Evol. Microbiol.">
        <title>The Global Catalogue of Microorganisms (GCM) 10K type strain sequencing project: providing services to taxonomists for standard genome sequencing and annotation.</title>
        <authorList>
            <consortium name="The Broad Institute Genomics Platform"/>
            <consortium name="The Broad Institute Genome Sequencing Center for Infectious Disease"/>
            <person name="Wu L."/>
            <person name="Ma J."/>
        </authorList>
    </citation>
    <scope>NUCLEOTIDE SEQUENCE [LARGE SCALE GENOMIC DNA]</scope>
    <source>
        <strain evidence="13">CCUG 54356</strain>
    </source>
</reference>
<evidence type="ECO:0000256" key="3">
    <source>
        <dbReference type="ARBA" id="ARBA00017228"/>
    </source>
</evidence>
<proteinExistence type="inferred from homology"/>
<gene>
    <name evidence="12" type="primary">hemW</name>
    <name evidence="12" type="ORF">ACFQ2X_13105</name>
</gene>
<dbReference type="Proteomes" id="UP001597264">
    <property type="component" value="Unassembled WGS sequence"/>
</dbReference>
<keyword evidence="5 10" id="KW-0949">S-adenosyl-L-methionine</keyword>
<organism evidence="12 13">
    <name type="scientific">Microbulbifer celer</name>
    <dbReference type="NCBI Taxonomy" id="435905"/>
    <lineage>
        <taxon>Bacteria</taxon>
        <taxon>Pseudomonadati</taxon>
        <taxon>Pseudomonadota</taxon>
        <taxon>Gammaproteobacteria</taxon>
        <taxon>Cellvibrionales</taxon>
        <taxon>Microbulbiferaceae</taxon>
        <taxon>Microbulbifer</taxon>
    </lineage>
</organism>
<dbReference type="SFLD" id="SFLDG01065">
    <property type="entry name" value="anaerobic_coproporphyrinogen-I"/>
    <property type="match status" value="1"/>
</dbReference>
<dbReference type="Gene3D" id="3.20.20.70">
    <property type="entry name" value="Aldolase class I"/>
    <property type="match status" value="1"/>
</dbReference>
<evidence type="ECO:0000313" key="12">
    <source>
        <dbReference type="EMBL" id="MFD1217546.1"/>
    </source>
</evidence>
<dbReference type="PANTHER" id="PTHR13932:SF5">
    <property type="entry name" value="RADICAL S-ADENOSYL METHIONINE DOMAIN-CONTAINING PROTEIN 1, MITOCHONDRIAL"/>
    <property type="match status" value="1"/>
</dbReference>
<dbReference type="PROSITE" id="PS51918">
    <property type="entry name" value="RADICAL_SAM"/>
    <property type="match status" value="1"/>
</dbReference>
<dbReference type="SMART" id="SM00729">
    <property type="entry name" value="Elp3"/>
    <property type="match status" value="1"/>
</dbReference>
<dbReference type="InterPro" id="IPR034505">
    <property type="entry name" value="Coproporphyrinogen-III_oxidase"/>
</dbReference>
<evidence type="ECO:0000256" key="5">
    <source>
        <dbReference type="ARBA" id="ARBA00022691"/>
    </source>
</evidence>
<dbReference type="SFLD" id="SFLDS00029">
    <property type="entry name" value="Radical_SAM"/>
    <property type="match status" value="1"/>
</dbReference>
<dbReference type="EMBL" id="JBHTLR010000015">
    <property type="protein sequence ID" value="MFD1217546.1"/>
    <property type="molecule type" value="Genomic_DNA"/>
</dbReference>
<dbReference type="SFLD" id="SFLDF00562">
    <property type="entry name" value="HemN-like__clustered_with_heat"/>
    <property type="match status" value="1"/>
</dbReference>
<keyword evidence="10" id="KW-0963">Cytoplasm</keyword>
<evidence type="ECO:0000256" key="4">
    <source>
        <dbReference type="ARBA" id="ARBA00022617"/>
    </source>
</evidence>
<dbReference type="SFLD" id="SFLDF00288">
    <property type="entry name" value="HemN-like__clustered_with_nucl"/>
    <property type="match status" value="1"/>
</dbReference>
<dbReference type="InterPro" id="IPR006638">
    <property type="entry name" value="Elp3/MiaA/NifB-like_rSAM"/>
</dbReference>
<feature type="domain" description="Radical SAM core" evidence="11">
    <location>
        <begin position="7"/>
        <end position="263"/>
    </location>
</feature>
<evidence type="ECO:0000256" key="10">
    <source>
        <dbReference type="RuleBase" id="RU364116"/>
    </source>
</evidence>
<comment type="function">
    <text evidence="10">Probably acts as a heme chaperone, transferring heme to an unknown acceptor. Binds one molecule of heme per monomer, possibly covalently. Binds 1 [4Fe-4S] cluster. The cluster is coordinated with 3 cysteines and an exchangeable S-adenosyl-L-methionine.</text>
</comment>
<keyword evidence="9 10" id="KW-0143">Chaperone</keyword>
<dbReference type="Pfam" id="PF04055">
    <property type="entry name" value="Radical_SAM"/>
    <property type="match status" value="1"/>
</dbReference>
<accession>A0ABW3UCE4</accession>
<keyword evidence="13" id="KW-1185">Reference proteome</keyword>
<comment type="subcellular location">
    <subcellularLocation>
        <location evidence="10">Cytoplasm</location>
    </subcellularLocation>
</comment>
<protein>
    <recommendedName>
        <fullName evidence="3 10">Heme chaperone HemW</fullName>
    </recommendedName>
</protein>
<dbReference type="InterPro" id="IPR010723">
    <property type="entry name" value="HemN_C"/>
</dbReference>
<keyword evidence="4 10" id="KW-0349">Heme</keyword>
<comment type="similarity">
    <text evidence="2">Belongs to the anaerobic coproporphyrinogen-III oxidase family. HemW subfamily.</text>
</comment>
<evidence type="ECO:0000256" key="1">
    <source>
        <dbReference type="ARBA" id="ARBA00001966"/>
    </source>
</evidence>
<dbReference type="InterPro" id="IPR013785">
    <property type="entry name" value="Aldolase_TIM"/>
</dbReference>
<keyword evidence="7 10" id="KW-0408">Iron</keyword>
<dbReference type="RefSeq" id="WP_230439208.1">
    <property type="nucleotide sequence ID" value="NZ_CP087715.1"/>
</dbReference>
<keyword evidence="10" id="KW-0004">4Fe-4S</keyword>
<sequence>MTQTGSELKLPPLSLYVHIPWCVRKCPYCDFNSHQVAAGAHQVAAGAHIPNHAAGAEPSSGSLPEVEYVDQLERDLRSQLPWIQGRRLGSIFFGGGTPSLFSARAIGRILSMAEKLVGFEPDIEITLEANPGTFEQAKFAGYREAGVNRLSIGVQSFDPLQLQNLGRIHSGPEAEIAASSARKAGFDNINLDLMHGLPGQSEIDALKDLARAVELGAEHISWYQLTIEPNTAFYSAPPVTPGSEAIAAIQQSGRAYLASVGYDRYEVSAYARGGLASRHNLNYWAFADYIGIGAGAHGKFTLPEEGRIIRTRRTRTPRDYLSLGHGAAADESTTDSASDFPLPKASAIAPEDRPLEFLMNTLRLEAGVPAESFESLTGLPLAVIAAEWQRLQQMELVAPLETRIVTTPFGYDYVDEILQRFLVSG</sequence>
<dbReference type="PANTHER" id="PTHR13932">
    <property type="entry name" value="COPROPORPHYRINIGEN III OXIDASE"/>
    <property type="match status" value="1"/>
</dbReference>
<evidence type="ECO:0000256" key="9">
    <source>
        <dbReference type="ARBA" id="ARBA00023186"/>
    </source>
</evidence>
<evidence type="ECO:0000313" key="13">
    <source>
        <dbReference type="Proteomes" id="UP001597264"/>
    </source>
</evidence>
<dbReference type="InterPro" id="IPR058240">
    <property type="entry name" value="rSAM_sf"/>
</dbReference>
<keyword evidence="8 10" id="KW-0411">Iron-sulfur</keyword>
<evidence type="ECO:0000256" key="7">
    <source>
        <dbReference type="ARBA" id="ARBA00023004"/>
    </source>
</evidence>
<evidence type="ECO:0000256" key="2">
    <source>
        <dbReference type="ARBA" id="ARBA00006100"/>
    </source>
</evidence>